<keyword evidence="2 3" id="KW-0539">Nucleus</keyword>
<dbReference type="GO" id="GO:0005634">
    <property type="term" value="C:nucleus"/>
    <property type="evidence" value="ECO:0007669"/>
    <property type="project" value="UniProtKB-SubCell"/>
</dbReference>
<dbReference type="PANTHER" id="PTHR31874">
    <property type="entry name" value="CCT MOTIF FAMILY PROTEIN, EXPRESSED"/>
    <property type="match status" value="1"/>
</dbReference>
<evidence type="ECO:0000256" key="3">
    <source>
        <dbReference type="PROSITE-ProRule" id="PRU00357"/>
    </source>
</evidence>
<comment type="caution">
    <text evidence="6">The sequence shown here is derived from an EMBL/GenBank/DDBJ whole genome shotgun (WGS) entry which is preliminary data.</text>
</comment>
<dbReference type="EMBL" id="JRKL02000956">
    <property type="protein sequence ID" value="KAF3967045.1"/>
    <property type="molecule type" value="Genomic_DNA"/>
</dbReference>
<dbReference type="Pfam" id="PF06203">
    <property type="entry name" value="CCT"/>
    <property type="match status" value="1"/>
</dbReference>
<feature type="compositionally biased region" description="Low complexity" evidence="4">
    <location>
        <begin position="48"/>
        <end position="65"/>
    </location>
</feature>
<sequence>MCNKNSPDMKTRSMTKKEKARGRVRVRVREPLKPARKSRTKTRKPKFLSLRLELSSENSNTTSSTQMIKNDKTNSTHQQQQQQQQQQHQHQLNLFPLHPENLVEDKDLHDENVAFLFNSTESGGASLNFLGSSSEEDSLSPPTPSLTYPYGSEEANNNGDCSNYSSSRSKLLRTAMRIKERDPSKEKWVCYSEVVEKKQKVELEEVSSCTRRTMTTTTTMMKTQGLLSLKLDYQGIMNAWSDKGPLYIEGESPQTVPVLHDEANVLVDGYGSVGNIWRVPEMGSSDDIGCRMKVKEEELELELKGKDGWKMRHREASVLRYKEKRQNRLFSKRIRYEVRKLNAEKRPRMKGRFVKRS</sequence>
<feature type="region of interest" description="Disordered" evidence="4">
    <location>
        <begin position="1"/>
        <end position="90"/>
    </location>
</feature>
<dbReference type="GO" id="GO:0006355">
    <property type="term" value="P:regulation of DNA-templated transcription"/>
    <property type="evidence" value="ECO:0007669"/>
    <property type="project" value="TreeGrafter"/>
</dbReference>
<organism evidence="6 7">
    <name type="scientific">Castanea mollissima</name>
    <name type="common">Chinese chestnut</name>
    <dbReference type="NCBI Taxonomy" id="60419"/>
    <lineage>
        <taxon>Eukaryota</taxon>
        <taxon>Viridiplantae</taxon>
        <taxon>Streptophyta</taxon>
        <taxon>Embryophyta</taxon>
        <taxon>Tracheophyta</taxon>
        <taxon>Spermatophyta</taxon>
        <taxon>Magnoliopsida</taxon>
        <taxon>eudicotyledons</taxon>
        <taxon>Gunneridae</taxon>
        <taxon>Pentapetalae</taxon>
        <taxon>rosids</taxon>
        <taxon>fabids</taxon>
        <taxon>Fagales</taxon>
        <taxon>Fagaceae</taxon>
        <taxon>Castanea</taxon>
    </lineage>
</organism>
<feature type="domain" description="CCT" evidence="5">
    <location>
        <begin position="314"/>
        <end position="356"/>
    </location>
</feature>
<dbReference type="PROSITE" id="PS51017">
    <property type="entry name" value="CCT"/>
    <property type="match status" value="1"/>
</dbReference>
<gene>
    <name evidence="6" type="ORF">CMV_008913</name>
</gene>
<reference evidence="6" key="1">
    <citation type="submission" date="2020-03" db="EMBL/GenBank/DDBJ databases">
        <title>Castanea mollissima Vanexum genome sequencing.</title>
        <authorList>
            <person name="Staton M."/>
        </authorList>
    </citation>
    <scope>NUCLEOTIDE SEQUENCE</scope>
    <source>
        <tissue evidence="6">Leaf</tissue>
    </source>
</reference>
<name>A0A8J4VRE5_9ROSI</name>
<evidence type="ECO:0000256" key="4">
    <source>
        <dbReference type="SAM" id="MobiDB-lite"/>
    </source>
</evidence>
<dbReference type="OrthoDB" id="153872at2759"/>
<proteinExistence type="predicted"/>
<evidence type="ECO:0000313" key="7">
    <source>
        <dbReference type="Proteomes" id="UP000737018"/>
    </source>
</evidence>
<comment type="subcellular location">
    <subcellularLocation>
        <location evidence="1 3">Nucleus</location>
    </subcellularLocation>
</comment>
<feature type="compositionally biased region" description="Basic and acidic residues" evidence="4">
    <location>
        <begin position="7"/>
        <end position="17"/>
    </location>
</feature>
<accession>A0A8J4VRE5</accession>
<dbReference type="InterPro" id="IPR010402">
    <property type="entry name" value="CCT_domain"/>
</dbReference>
<dbReference type="Proteomes" id="UP000737018">
    <property type="component" value="Unassembled WGS sequence"/>
</dbReference>
<dbReference type="PANTHER" id="PTHR31874:SF25">
    <property type="entry name" value="CCT MOTIF FAMILY PROTEIN"/>
    <property type="match status" value="1"/>
</dbReference>
<protein>
    <recommendedName>
        <fullName evidence="5">CCT domain-containing protein</fullName>
    </recommendedName>
</protein>
<evidence type="ECO:0000313" key="6">
    <source>
        <dbReference type="EMBL" id="KAF3967045.1"/>
    </source>
</evidence>
<feature type="compositionally biased region" description="Low complexity" evidence="4">
    <location>
        <begin position="77"/>
        <end position="90"/>
    </location>
</feature>
<dbReference type="AlphaFoldDB" id="A0A8J4VRE5"/>
<evidence type="ECO:0000256" key="2">
    <source>
        <dbReference type="ARBA" id="ARBA00023242"/>
    </source>
</evidence>
<feature type="compositionally biased region" description="Basic residues" evidence="4">
    <location>
        <begin position="34"/>
        <end position="46"/>
    </location>
</feature>
<evidence type="ECO:0000259" key="5">
    <source>
        <dbReference type="PROSITE" id="PS51017"/>
    </source>
</evidence>
<keyword evidence="7" id="KW-1185">Reference proteome</keyword>
<dbReference type="InterPro" id="IPR052453">
    <property type="entry name" value="CONSTANS-like_ZF"/>
</dbReference>
<evidence type="ECO:0000256" key="1">
    <source>
        <dbReference type="ARBA" id="ARBA00004123"/>
    </source>
</evidence>